<evidence type="ECO:0000256" key="8">
    <source>
        <dbReference type="SAM" id="Phobius"/>
    </source>
</evidence>
<evidence type="ECO:0000256" key="2">
    <source>
        <dbReference type="ARBA" id="ARBA00022654"/>
    </source>
</evidence>
<evidence type="ECO:0000256" key="6">
    <source>
        <dbReference type="ARBA" id="ARBA00022989"/>
    </source>
</evidence>
<feature type="transmembrane region" description="Helical" evidence="8">
    <location>
        <begin position="59"/>
        <end position="85"/>
    </location>
</feature>
<reference evidence="10" key="1">
    <citation type="journal article" date="2019" name="Int. J. Syst. Evol. Microbiol.">
        <title>The Global Catalogue of Microorganisms (GCM) 10K type strain sequencing project: providing services to taxonomists for standard genome sequencing and annotation.</title>
        <authorList>
            <consortium name="The Broad Institute Genomics Platform"/>
            <consortium name="The Broad Institute Genome Sequencing Center for Infectious Disease"/>
            <person name="Wu L."/>
            <person name="Ma J."/>
        </authorList>
    </citation>
    <scope>NUCLEOTIDE SEQUENCE [LARGE SCALE GENOMIC DNA]</scope>
    <source>
        <strain evidence="10">JCM 1417</strain>
    </source>
</reference>
<keyword evidence="1" id="KW-1003">Cell membrane</keyword>
<proteinExistence type="predicted"/>
<feature type="transmembrane region" description="Helical" evidence="8">
    <location>
        <begin position="163"/>
        <end position="180"/>
    </location>
</feature>
<sequence>MKLLKDKPILKKDKVRLKMINKLAVKISKILVKNDVVKFDDYEICIYGLEVIFITSLDIIGTLLIGLLLNWLSDTIIFIIFFCLLRINAGGYHAKTPVRCFVLFNILTQGVILLSNNIMIINNITIIILLMAITFILILKYAPSDTQNKPLSSMEKKKHRRNSIITFFIQSLIILGIYFIDNNLINYCTVAAFGSFIEACTLIF</sequence>
<comment type="caution">
    <text evidence="9">The sequence shown here is derived from an EMBL/GenBank/DDBJ whole genome shotgun (WGS) entry which is preliminary data.</text>
</comment>
<organism evidence="9 10">
    <name type="scientific">Clostridium subterminale</name>
    <dbReference type="NCBI Taxonomy" id="1550"/>
    <lineage>
        <taxon>Bacteria</taxon>
        <taxon>Bacillati</taxon>
        <taxon>Bacillota</taxon>
        <taxon>Clostridia</taxon>
        <taxon>Eubacteriales</taxon>
        <taxon>Clostridiaceae</taxon>
        <taxon>Clostridium</taxon>
    </lineage>
</organism>
<keyword evidence="2" id="KW-0673">Quorum sensing</keyword>
<dbReference type="RefSeq" id="WP_343826767.1">
    <property type="nucleotide sequence ID" value="NZ_BAAACI010000006.1"/>
</dbReference>
<evidence type="ECO:0000256" key="1">
    <source>
        <dbReference type="ARBA" id="ARBA00022475"/>
    </source>
</evidence>
<keyword evidence="4 8" id="KW-0812">Transmembrane</keyword>
<evidence type="ECO:0000256" key="7">
    <source>
        <dbReference type="ARBA" id="ARBA00023136"/>
    </source>
</evidence>
<evidence type="ECO:0000256" key="5">
    <source>
        <dbReference type="ARBA" id="ARBA00022801"/>
    </source>
</evidence>
<dbReference type="Pfam" id="PF04647">
    <property type="entry name" value="AgrB"/>
    <property type="match status" value="1"/>
</dbReference>
<keyword evidence="6 8" id="KW-1133">Transmembrane helix</keyword>
<keyword evidence="5" id="KW-0378">Hydrolase</keyword>
<feature type="transmembrane region" description="Helical" evidence="8">
    <location>
        <begin position="120"/>
        <end position="142"/>
    </location>
</feature>
<keyword evidence="3" id="KW-0645">Protease</keyword>
<gene>
    <name evidence="9" type="ORF">GCM10008908_24970</name>
</gene>
<evidence type="ECO:0000256" key="4">
    <source>
        <dbReference type="ARBA" id="ARBA00022692"/>
    </source>
</evidence>
<dbReference type="InterPro" id="IPR006741">
    <property type="entry name" value="AgrB"/>
</dbReference>
<evidence type="ECO:0000256" key="3">
    <source>
        <dbReference type="ARBA" id="ARBA00022670"/>
    </source>
</evidence>
<keyword evidence="7 8" id="KW-0472">Membrane</keyword>
<name>A0ABP3W108_CLOSU</name>
<dbReference type="EMBL" id="BAAACI010000006">
    <property type="protein sequence ID" value="GAA0774692.1"/>
    <property type="molecule type" value="Genomic_DNA"/>
</dbReference>
<protein>
    <submittedName>
        <fullName evidence="9">Accessory gene regulator B family protein</fullName>
    </submittedName>
</protein>
<feature type="transmembrane region" description="Helical" evidence="8">
    <location>
        <begin position="97"/>
        <end position="114"/>
    </location>
</feature>
<keyword evidence="10" id="KW-1185">Reference proteome</keyword>
<evidence type="ECO:0000313" key="10">
    <source>
        <dbReference type="Proteomes" id="UP001501047"/>
    </source>
</evidence>
<accession>A0ABP3W108</accession>
<dbReference type="Proteomes" id="UP001501047">
    <property type="component" value="Unassembled WGS sequence"/>
</dbReference>
<evidence type="ECO:0000313" key="9">
    <source>
        <dbReference type="EMBL" id="GAA0774692.1"/>
    </source>
</evidence>
<dbReference type="SMART" id="SM00793">
    <property type="entry name" value="AgrB"/>
    <property type="match status" value="1"/>
</dbReference>